<evidence type="ECO:0000313" key="3">
    <source>
        <dbReference type="Proteomes" id="UP001327560"/>
    </source>
</evidence>
<protein>
    <submittedName>
        <fullName evidence="2">Transposon protein</fullName>
    </submittedName>
</protein>
<evidence type="ECO:0000256" key="1">
    <source>
        <dbReference type="SAM" id="Coils"/>
    </source>
</evidence>
<name>A0AAQ3JTI9_9LILI</name>
<feature type="coiled-coil region" evidence="1">
    <location>
        <begin position="396"/>
        <end position="423"/>
    </location>
</feature>
<dbReference type="EMBL" id="CP136890">
    <property type="protein sequence ID" value="WOK94769.1"/>
    <property type="molecule type" value="Genomic_DNA"/>
</dbReference>
<gene>
    <name evidence="2" type="ORF">Cni_G03474</name>
</gene>
<dbReference type="Gene3D" id="3.60.10.10">
    <property type="entry name" value="Endonuclease/exonuclease/phosphatase"/>
    <property type="match status" value="1"/>
</dbReference>
<dbReference type="Proteomes" id="UP001327560">
    <property type="component" value="Chromosome 1"/>
</dbReference>
<dbReference type="PANTHER" id="PTHR33710:SF72">
    <property type="entry name" value="OS04G0204200 PROTEIN"/>
    <property type="match status" value="1"/>
</dbReference>
<organism evidence="2 3">
    <name type="scientific">Canna indica</name>
    <name type="common">Indian-shot</name>
    <dbReference type="NCBI Taxonomy" id="4628"/>
    <lineage>
        <taxon>Eukaryota</taxon>
        <taxon>Viridiplantae</taxon>
        <taxon>Streptophyta</taxon>
        <taxon>Embryophyta</taxon>
        <taxon>Tracheophyta</taxon>
        <taxon>Spermatophyta</taxon>
        <taxon>Magnoliopsida</taxon>
        <taxon>Liliopsida</taxon>
        <taxon>Zingiberales</taxon>
        <taxon>Cannaceae</taxon>
        <taxon>Canna</taxon>
    </lineage>
</organism>
<keyword evidence="1" id="KW-0175">Coiled coil</keyword>
<dbReference type="PANTHER" id="PTHR33710">
    <property type="entry name" value="BNAC02G09200D PROTEIN"/>
    <property type="match status" value="1"/>
</dbReference>
<accession>A0AAQ3JTI9</accession>
<dbReference type="InterPro" id="IPR036691">
    <property type="entry name" value="Endo/exonu/phosph_ase_sf"/>
</dbReference>
<keyword evidence="3" id="KW-1185">Reference proteome</keyword>
<evidence type="ECO:0000313" key="2">
    <source>
        <dbReference type="EMBL" id="WOK94769.1"/>
    </source>
</evidence>
<proteinExistence type="predicted"/>
<dbReference type="SUPFAM" id="SSF56219">
    <property type="entry name" value="DNase I-like"/>
    <property type="match status" value="1"/>
</dbReference>
<dbReference type="AlphaFoldDB" id="A0AAQ3JTI9"/>
<reference evidence="2 3" key="1">
    <citation type="submission" date="2023-10" db="EMBL/GenBank/DDBJ databases">
        <title>Chromosome-scale genome assembly provides insights into flower coloration mechanisms of Canna indica.</title>
        <authorList>
            <person name="Li C."/>
        </authorList>
    </citation>
    <scope>NUCLEOTIDE SEQUENCE [LARGE SCALE GENOMIC DNA]</scope>
    <source>
        <tissue evidence="2">Flower</tissue>
    </source>
</reference>
<sequence>MIWDSLLWKCEHIVIGNYFLLARLEQRSSQISFTCLGVYGPPSRDGRRAFFEELANTLEGADDNFIIEGDFNVTRSDVERKNCVGCATDYSLFSSLIHDGELLDLPIEGKAFTWTNNRQHPSLACLDRVLISFSTSLALPLPGVLGGERRLSDHNALIFQSGLVNVRKQKPFRLENFWLSKDDFKGLIQAVWNEHSPSLSAASIWLSRWRKLRKLIPLWAVNYKECSERKIYLEAEIEALNSRADSIGLSGSELEALRGKRAELDAFYHDECAYWHQRAKQRWLKEGDHNSRLFHQWASVRKRNNWIHNITTEAGIQSSDENIAQGFQKAYVDLLGSSRRPLLQLDWSRLELPSLVHSEGMTRLETSFEQQFVAANWIRHWINLRKVISQWSYSLKKSYNGARRRLEEAVENLDDKVEQMGLDEWELLLLKEHMRSAVFEMGSFKALGPDNLPPEFFRTYWDVIHHEVVANVTNFRPISSENSIIRIFSKLLAKRLKSFMVDLITKNQHTFIKGKSTLDCFTGVHEIV</sequence>